<reference evidence="2 3" key="1">
    <citation type="journal article" date="2016" name="Nat. Commun.">
        <title>Thousands of microbial genomes shed light on interconnected biogeochemical processes in an aquifer system.</title>
        <authorList>
            <person name="Anantharaman K."/>
            <person name="Brown C.T."/>
            <person name="Hug L.A."/>
            <person name="Sharon I."/>
            <person name="Castelle C.J."/>
            <person name="Probst A.J."/>
            <person name="Thomas B.C."/>
            <person name="Singh A."/>
            <person name="Wilkins M.J."/>
            <person name="Karaoz U."/>
            <person name="Brodie E.L."/>
            <person name="Williams K.H."/>
            <person name="Hubbard S.S."/>
            <person name="Banfield J.F."/>
        </authorList>
    </citation>
    <scope>NUCLEOTIDE SEQUENCE [LARGE SCALE GENOMIC DNA]</scope>
</reference>
<evidence type="ECO:0000256" key="1">
    <source>
        <dbReference type="SAM" id="Phobius"/>
    </source>
</evidence>
<dbReference type="SUPFAM" id="SSF57884">
    <property type="entry name" value="Ada DNA repair protein, N-terminal domain (N-Ada 10)"/>
    <property type="match status" value="1"/>
</dbReference>
<protein>
    <recommendedName>
        <fullName evidence="4">Ada DNA repair metal-binding domain-containing protein</fullName>
    </recommendedName>
</protein>
<name>A0A1F8GZN5_9BACT</name>
<keyword evidence="1" id="KW-0812">Transmembrane</keyword>
<evidence type="ECO:0000313" key="2">
    <source>
        <dbReference type="EMBL" id="OGN30834.1"/>
    </source>
</evidence>
<gene>
    <name evidence="2" type="ORF">A3I96_03305</name>
</gene>
<dbReference type="AlphaFoldDB" id="A0A1F8GZN5"/>
<dbReference type="EMBL" id="MGKT01000008">
    <property type="protein sequence ID" value="OGN30834.1"/>
    <property type="molecule type" value="Genomic_DNA"/>
</dbReference>
<sequence length="116" mass="13088">MNDILAKIVKLVKKYEQSVFLGVCIILIIIIGYNIGRISSTKDREAAQINSYQIEDRVTPTPIDKRVVASKKSSSRLYHFTWCSGAKSIKEENKLWFSSEEEAIGAGYKLSGNCRK</sequence>
<accession>A0A1F8GZN5</accession>
<comment type="caution">
    <text evidence="2">The sequence shown here is derived from an EMBL/GenBank/DDBJ whole genome shotgun (WGS) entry which is preliminary data.</text>
</comment>
<organism evidence="2 3">
    <name type="scientific">Candidatus Yanofskybacteria bacterium RIFCSPLOWO2_02_FULL_44_18</name>
    <dbReference type="NCBI Taxonomy" id="1802705"/>
    <lineage>
        <taxon>Bacteria</taxon>
        <taxon>Candidatus Yanofskyibacteriota</taxon>
    </lineage>
</organism>
<keyword evidence="1" id="KW-1133">Transmembrane helix</keyword>
<keyword evidence="1" id="KW-0472">Membrane</keyword>
<proteinExistence type="predicted"/>
<dbReference type="Proteomes" id="UP000177111">
    <property type="component" value="Unassembled WGS sequence"/>
</dbReference>
<dbReference type="Gene3D" id="3.40.10.10">
    <property type="entry name" value="DNA Methylphosphotriester Repair Domain"/>
    <property type="match status" value="1"/>
</dbReference>
<dbReference type="InterPro" id="IPR035451">
    <property type="entry name" value="Ada-like_dom_sf"/>
</dbReference>
<evidence type="ECO:0000313" key="3">
    <source>
        <dbReference type="Proteomes" id="UP000177111"/>
    </source>
</evidence>
<feature type="transmembrane region" description="Helical" evidence="1">
    <location>
        <begin position="19"/>
        <end position="36"/>
    </location>
</feature>
<evidence type="ECO:0008006" key="4">
    <source>
        <dbReference type="Google" id="ProtNLM"/>
    </source>
</evidence>